<reference evidence="1 2" key="1">
    <citation type="submission" date="2023-06" db="EMBL/GenBank/DDBJ databases">
        <title>Pelomonas sp. APW6 16S ribosomal RNA gene genome sequencing and assembly.</title>
        <authorList>
            <person name="Woo H."/>
        </authorList>
    </citation>
    <scope>NUCLEOTIDE SEQUENCE [LARGE SCALE GENOMIC DNA]</scope>
    <source>
        <strain evidence="1 2">APW6</strain>
    </source>
</reference>
<dbReference type="RefSeq" id="WP_285981260.1">
    <property type="nucleotide sequence ID" value="NZ_JASVDS010000001.1"/>
</dbReference>
<dbReference type="InterPro" id="IPR046197">
    <property type="entry name" value="DUF6229"/>
</dbReference>
<dbReference type="Proteomes" id="UP001238603">
    <property type="component" value="Unassembled WGS sequence"/>
</dbReference>
<dbReference type="EMBL" id="JASVDS010000001">
    <property type="protein sequence ID" value="MDL5031145.1"/>
    <property type="molecule type" value="Genomic_DNA"/>
</dbReference>
<evidence type="ECO:0000313" key="2">
    <source>
        <dbReference type="Proteomes" id="UP001238603"/>
    </source>
</evidence>
<name>A0ABT7LE55_9BURK</name>
<organism evidence="1 2">
    <name type="scientific">Roseateles subflavus</name>
    <dbReference type="NCBI Taxonomy" id="3053353"/>
    <lineage>
        <taxon>Bacteria</taxon>
        <taxon>Pseudomonadati</taxon>
        <taxon>Pseudomonadota</taxon>
        <taxon>Betaproteobacteria</taxon>
        <taxon>Burkholderiales</taxon>
        <taxon>Sphaerotilaceae</taxon>
        <taxon>Roseateles</taxon>
    </lineage>
</organism>
<dbReference type="Pfam" id="PF19740">
    <property type="entry name" value="DUF6229"/>
    <property type="match status" value="1"/>
</dbReference>
<gene>
    <name evidence="1" type="ORF">QRD43_04425</name>
</gene>
<sequence length="62" mass="6622">MNEITSALQQVEQWMQDESSANPAGPLFSSGVYSEAEIAGDVSRETRQGCSSCSGSRTIMCC</sequence>
<evidence type="ECO:0000313" key="1">
    <source>
        <dbReference type="EMBL" id="MDL5031145.1"/>
    </source>
</evidence>
<accession>A0ABT7LE55</accession>
<keyword evidence="2" id="KW-1185">Reference proteome</keyword>
<comment type="caution">
    <text evidence="1">The sequence shown here is derived from an EMBL/GenBank/DDBJ whole genome shotgun (WGS) entry which is preliminary data.</text>
</comment>
<protein>
    <submittedName>
        <fullName evidence="1">DUF6229 family protein</fullName>
    </submittedName>
</protein>
<proteinExistence type="predicted"/>